<dbReference type="Proteomes" id="UP000002892">
    <property type="component" value="Chromosome"/>
</dbReference>
<dbReference type="OrthoDB" id="6443639at2"/>
<accession>I4D567</accession>
<organism evidence="1 2">
    <name type="scientific">Desulfosporosinus acidiphilus (strain DSM 22704 / JCM 16185 / SJ4)</name>
    <dbReference type="NCBI Taxonomy" id="646529"/>
    <lineage>
        <taxon>Bacteria</taxon>
        <taxon>Bacillati</taxon>
        <taxon>Bacillota</taxon>
        <taxon>Clostridia</taxon>
        <taxon>Eubacteriales</taxon>
        <taxon>Desulfitobacteriaceae</taxon>
        <taxon>Desulfosporosinus</taxon>
    </lineage>
</organism>
<evidence type="ECO:0000313" key="2">
    <source>
        <dbReference type="Proteomes" id="UP000002892"/>
    </source>
</evidence>
<dbReference type="STRING" id="646529.Desaci_1964"/>
<proteinExistence type="predicted"/>
<reference evidence="1 2" key="1">
    <citation type="journal article" date="2012" name="J. Bacteriol.">
        <title>Complete genome sequences of Desulfosporosinus orientis DSM765T, Desulfosporosinus youngiae DSM17734T, Desulfosporosinus meridiei DSM13257T, and Desulfosporosinus acidiphilus DSM22704T.</title>
        <authorList>
            <person name="Pester M."/>
            <person name="Brambilla E."/>
            <person name="Alazard D."/>
            <person name="Rattei T."/>
            <person name="Weinmaier T."/>
            <person name="Han J."/>
            <person name="Lucas S."/>
            <person name="Lapidus A."/>
            <person name="Cheng J.F."/>
            <person name="Goodwin L."/>
            <person name="Pitluck S."/>
            <person name="Peters L."/>
            <person name="Ovchinnikova G."/>
            <person name="Teshima H."/>
            <person name="Detter J.C."/>
            <person name="Han C.S."/>
            <person name="Tapia R."/>
            <person name="Land M.L."/>
            <person name="Hauser L."/>
            <person name="Kyrpides N.C."/>
            <person name="Ivanova N.N."/>
            <person name="Pagani I."/>
            <person name="Huntmann M."/>
            <person name="Wei C.L."/>
            <person name="Davenport K.W."/>
            <person name="Daligault H."/>
            <person name="Chain P.S."/>
            <person name="Chen A."/>
            <person name="Mavromatis K."/>
            <person name="Markowitz V."/>
            <person name="Szeto E."/>
            <person name="Mikhailova N."/>
            <person name="Pati A."/>
            <person name="Wagner M."/>
            <person name="Woyke T."/>
            <person name="Ollivier B."/>
            <person name="Klenk H.P."/>
            <person name="Spring S."/>
            <person name="Loy A."/>
        </authorList>
    </citation>
    <scope>NUCLEOTIDE SEQUENCE [LARGE SCALE GENOMIC DNA]</scope>
    <source>
        <strain evidence="2">DSM 22704 / JCM 16185 / SJ4</strain>
    </source>
</reference>
<protein>
    <submittedName>
        <fullName evidence="1">Uncharacterized protein</fullName>
    </submittedName>
</protein>
<sequence length="162" mass="18733">MKRVLRWLGLIAAIIVISVLSVKIVEYNSLVSRNTRNLERILSQNTYSEKGNVKNLITFDYDKMYVFLPYLPRDEMEKQIGFKYPKLIQALNEGINNILFVKDDKPVAYLFGYPSDTGYYINIPSGEYTKAQIEATTYQSKTREVGNSYGTPKKYVNYLLTD</sequence>
<dbReference type="RefSeq" id="WP_014826946.1">
    <property type="nucleotide sequence ID" value="NC_018068.1"/>
</dbReference>
<dbReference type="KEGG" id="dai:Desaci_1964"/>
<gene>
    <name evidence="1" type="ordered locus">Desaci_1964</name>
</gene>
<name>I4D567_DESAJ</name>
<evidence type="ECO:0000313" key="1">
    <source>
        <dbReference type="EMBL" id="AFM40941.1"/>
    </source>
</evidence>
<keyword evidence="2" id="KW-1185">Reference proteome</keyword>
<dbReference type="AlphaFoldDB" id="I4D567"/>
<dbReference type="EMBL" id="CP003639">
    <property type="protein sequence ID" value="AFM40941.1"/>
    <property type="molecule type" value="Genomic_DNA"/>
</dbReference>
<dbReference type="HOGENOM" id="CLU_1632705_0_0_9"/>